<evidence type="ECO:0000313" key="2">
    <source>
        <dbReference type="Proteomes" id="UP001143910"/>
    </source>
</evidence>
<sequence>MNAKGFFEFSDKRVIQFYQKNALDLVDGWFHQHPETPGRVITEMGQIVVLPRSMADEIRDDGRFSLRQQLAKTFPSHLPGFEIFRDDFNNHLIKDVIVKHLNKQIYKVTKPLAEETSLALDDLFTDETEWHQIPIQNTALQLVTRMSSRIFLGPELCRNKEWLRLTAGYAGVITKAFQGLYQWPTWMRATVNKYDANCRTAREYMRGARELVQTILRQRQKLKEEAAANGKPPPEYNDAIEWVAEESKGRPYDPELIQLSLSTFSVHTTTDLLSHVLGDIALHQDIITPLREEAISVLEKGGWQKSSLDQMILLDSVIKESQRLKPFTTVAMSRMATERAVLSDGTVIPKGGIICVDASKMWDPKLHESPNEWNPYRFYNLRKGTKEQQRRAEFISTGPEHLAFGYGKYQCPGRFFTANELKIALVNILLKYDLKFEDGVKPKFFRHGIQAVGDGAVKLSIRRRTAEITI</sequence>
<accession>A0ACC1NYS9</accession>
<keyword evidence="2" id="KW-1185">Reference proteome</keyword>
<protein>
    <submittedName>
        <fullName evidence="1">Uncharacterized protein</fullName>
    </submittedName>
</protein>
<evidence type="ECO:0000313" key="1">
    <source>
        <dbReference type="EMBL" id="KAJ2984100.1"/>
    </source>
</evidence>
<name>A0ACC1NYS9_9HYPO</name>
<dbReference type="Proteomes" id="UP001143910">
    <property type="component" value="Unassembled WGS sequence"/>
</dbReference>
<dbReference type="EMBL" id="JANJQO010000007">
    <property type="protein sequence ID" value="KAJ2984100.1"/>
    <property type="molecule type" value="Genomic_DNA"/>
</dbReference>
<reference evidence="1" key="1">
    <citation type="submission" date="2022-08" db="EMBL/GenBank/DDBJ databases">
        <title>Genome Sequence of Lecanicillium fungicola.</title>
        <authorList>
            <person name="Buettner E."/>
        </authorList>
    </citation>
    <scope>NUCLEOTIDE SEQUENCE</scope>
    <source>
        <strain evidence="1">Babe33</strain>
    </source>
</reference>
<comment type="caution">
    <text evidence="1">The sequence shown here is derived from an EMBL/GenBank/DDBJ whole genome shotgun (WGS) entry which is preliminary data.</text>
</comment>
<organism evidence="1 2">
    <name type="scientific">Zarea fungicola</name>
    <dbReference type="NCBI Taxonomy" id="93591"/>
    <lineage>
        <taxon>Eukaryota</taxon>
        <taxon>Fungi</taxon>
        <taxon>Dikarya</taxon>
        <taxon>Ascomycota</taxon>
        <taxon>Pezizomycotina</taxon>
        <taxon>Sordariomycetes</taxon>
        <taxon>Hypocreomycetidae</taxon>
        <taxon>Hypocreales</taxon>
        <taxon>Cordycipitaceae</taxon>
        <taxon>Zarea</taxon>
    </lineage>
</organism>
<gene>
    <name evidence="1" type="ORF">NQ176_g224</name>
</gene>
<proteinExistence type="predicted"/>